<dbReference type="InterPro" id="IPR011004">
    <property type="entry name" value="Trimer_LpxA-like_sf"/>
</dbReference>
<dbReference type="Proteomes" id="UP000242757">
    <property type="component" value="Unassembled WGS sequence"/>
</dbReference>
<reference evidence="1 2" key="1">
    <citation type="submission" date="2017-08" db="EMBL/GenBank/DDBJ databases">
        <title>A Genome Sequence of Oceanimonas doudoroffii ATCC 27123T.</title>
        <authorList>
            <person name="Brennan M.A."/>
            <person name="Maclea K.S."/>
            <person name="Mcclelland W.D."/>
            <person name="Trachtenberg A.M."/>
        </authorList>
    </citation>
    <scope>NUCLEOTIDE SEQUENCE [LARGE SCALE GENOMIC DNA]</scope>
    <source>
        <strain evidence="1 2">ATCC 27123</strain>
    </source>
</reference>
<dbReference type="InterPro" id="IPR051159">
    <property type="entry name" value="Hexapeptide_acetyltransf"/>
</dbReference>
<dbReference type="PANTHER" id="PTHR23416">
    <property type="entry name" value="SIALIC ACID SYNTHASE-RELATED"/>
    <property type="match status" value="1"/>
</dbReference>
<name>A0A233RDQ4_9GAMM</name>
<evidence type="ECO:0000313" key="2">
    <source>
        <dbReference type="Proteomes" id="UP000242757"/>
    </source>
</evidence>
<organism evidence="1 2">
    <name type="scientific">Oceanimonas doudoroffii</name>
    <dbReference type="NCBI Taxonomy" id="84158"/>
    <lineage>
        <taxon>Bacteria</taxon>
        <taxon>Pseudomonadati</taxon>
        <taxon>Pseudomonadota</taxon>
        <taxon>Gammaproteobacteria</taxon>
        <taxon>Aeromonadales</taxon>
        <taxon>Aeromonadaceae</taxon>
        <taxon>Oceanimonas</taxon>
    </lineage>
</organism>
<proteinExistence type="predicted"/>
<protein>
    <recommendedName>
        <fullName evidence="3">Acetyltransferase</fullName>
    </recommendedName>
</protein>
<dbReference type="SUPFAM" id="SSF51161">
    <property type="entry name" value="Trimeric LpxA-like enzymes"/>
    <property type="match status" value="1"/>
</dbReference>
<dbReference type="Gene3D" id="2.160.10.10">
    <property type="entry name" value="Hexapeptide repeat proteins"/>
    <property type="match status" value="1"/>
</dbReference>
<dbReference type="AlphaFoldDB" id="A0A233RDQ4"/>
<gene>
    <name evidence="1" type="ORF">B6S08_11145</name>
</gene>
<dbReference type="InterPro" id="IPR001451">
    <property type="entry name" value="Hexapep"/>
</dbReference>
<comment type="caution">
    <text evidence="1">The sequence shown here is derived from an EMBL/GenBank/DDBJ whole genome shotgun (WGS) entry which is preliminary data.</text>
</comment>
<dbReference type="OrthoDB" id="9815592at2"/>
<keyword evidence="2" id="KW-1185">Reference proteome</keyword>
<dbReference type="EMBL" id="NBIM01000003">
    <property type="protein sequence ID" value="OXY81524.1"/>
    <property type="molecule type" value="Genomic_DNA"/>
</dbReference>
<evidence type="ECO:0008006" key="3">
    <source>
        <dbReference type="Google" id="ProtNLM"/>
    </source>
</evidence>
<accession>A0A233RDQ4</accession>
<sequence>MAWESLITDADHHHLLNQNGDIINPASAVRIGDHVWIGARAMILKGSEIADDCVVGAQSLVTGRFSENKVLIAGSPAKVVKKDILWKE</sequence>
<dbReference type="Pfam" id="PF00132">
    <property type="entry name" value="Hexapep"/>
    <property type="match status" value="1"/>
</dbReference>
<evidence type="ECO:0000313" key="1">
    <source>
        <dbReference type="EMBL" id="OXY81524.1"/>
    </source>
</evidence>